<evidence type="ECO:0000313" key="2">
    <source>
        <dbReference type="EMBL" id="KAK1394177.1"/>
    </source>
</evidence>
<feature type="region of interest" description="Disordered" evidence="1">
    <location>
        <begin position="163"/>
        <end position="188"/>
    </location>
</feature>
<reference evidence="2" key="2">
    <citation type="submission" date="2023-05" db="EMBL/GenBank/DDBJ databases">
        <authorList>
            <person name="Schelkunov M.I."/>
        </authorList>
    </citation>
    <scope>NUCLEOTIDE SEQUENCE</scope>
    <source>
        <strain evidence="2">Hsosn_3</strain>
        <tissue evidence="2">Leaf</tissue>
    </source>
</reference>
<reference evidence="2" key="1">
    <citation type="submission" date="2023-02" db="EMBL/GenBank/DDBJ databases">
        <title>Genome of toxic invasive species Heracleum sosnowskyi carries increased number of genes despite the absence of recent whole-genome duplications.</title>
        <authorList>
            <person name="Schelkunov M."/>
            <person name="Shtratnikova V."/>
            <person name="Makarenko M."/>
            <person name="Klepikova A."/>
            <person name="Omelchenko D."/>
            <person name="Novikova G."/>
            <person name="Obukhova E."/>
            <person name="Bogdanov V."/>
            <person name="Penin A."/>
            <person name="Logacheva M."/>
        </authorList>
    </citation>
    <scope>NUCLEOTIDE SEQUENCE</scope>
    <source>
        <strain evidence="2">Hsosn_3</strain>
        <tissue evidence="2">Leaf</tissue>
    </source>
</reference>
<evidence type="ECO:0000313" key="3">
    <source>
        <dbReference type="Proteomes" id="UP001237642"/>
    </source>
</evidence>
<keyword evidence="3" id="KW-1185">Reference proteome</keyword>
<sequence>MTLHAEWDINYIRKPCPDNIRVDDVLLKAHKDNYALVLQADLFLHNYKEIAKRNSEARQKITETHTTGSTSFAQVAHMLRLEKLAKLEKEKQEIFGKMPVNGDGEGEGNGEEDPIKVSEADIYLATRKRDENREYKLREQVLKTINDKIVDVKKTLETEDTTEDFEKFTNSEKSTKVSYEDDNDVNID</sequence>
<feature type="compositionally biased region" description="Basic and acidic residues" evidence="1">
    <location>
        <begin position="164"/>
        <end position="179"/>
    </location>
</feature>
<evidence type="ECO:0000256" key="1">
    <source>
        <dbReference type="SAM" id="MobiDB-lite"/>
    </source>
</evidence>
<dbReference type="AlphaFoldDB" id="A0AAD8IXZ5"/>
<dbReference type="Proteomes" id="UP001237642">
    <property type="component" value="Unassembled WGS sequence"/>
</dbReference>
<protein>
    <submittedName>
        <fullName evidence="2">Uncharacterized protein</fullName>
    </submittedName>
</protein>
<accession>A0AAD8IXZ5</accession>
<comment type="caution">
    <text evidence="2">The sequence shown here is derived from an EMBL/GenBank/DDBJ whole genome shotgun (WGS) entry which is preliminary data.</text>
</comment>
<organism evidence="2 3">
    <name type="scientific">Heracleum sosnowskyi</name>
    <dbReference type="NCBI Taxonomy" id="360622"/>
    <lineage>
        <taxon>Eukaryota</taxon>
        <taxon>Viridiplantae</taxon>
        <taxon>Streptophyta</taxon>
        <taxon>Embryophyta</taxon>
        <taxon>Tracheophyta</taxon>
        <taxon>Spermatophyta</taxon>
        <taxon>Magnoliopsida</taxon>
        <taxon>eudicotyledons</taxon>
        <taxon>Gunneridae</taxon>
        <taxon>Pentapetalae</taxon>
        <taxon>asterids</taxon>
        <taxon>campanulids</taxon>
        <taxon>Apiales</taxon>
        <taxon>Apiaceae</taxon>
        <taxon>Apioideae</taxon>
        <taxon>apioid superclade</taxon>
        <taxon>Tordylieae</taxon>
        <taxon>Tordyliinae</taxon>
        <taxon>Heracleum</taxon>
    </lineage>
</organism>
<gene>
    <name evidence="2" type="ORF">POM88_013233</name>
</gene>
<proteinExistence type="predicted"/>
<dbReference type="EMBL" id="JAUIZM010000003">
    <property type="protein sequence ID" value="KAK1394177.1"/>
    <property type="molecule type" value="Genomic_DNA"/>
</dbReference>
<name>A0AAD8IXZ5_9APIA</name>